<comment type="cofactor">
    <cofactor evidence="1">
        <name>Ca(2+)</name>
        <dbReference type="ChEBI" id="CHEBI:29108"/>
    </cofactor>
</comment>
<evidence type="ECO:0000256" key="3">
    <source>
        <dbReference type="ARBA" id="ARBA00008779"/>
    </source>
</evidence>
<dbReference type="GO" id="GO:0046872">
    <property type="term" value="F:metal ion binding"/>
    <property type="evidence" value="ECO:0007669"/>
    <property type="project" value="UniProtKB-KW"/>
</dbReference>
<dbReference type="GO" id="GO:1901136">
    <property type="term" value="P:carbohydrate derivative catabolic process"/>
    <property type="evidence" value="ECO:0007669"/>
    <property type="project" value="UniProtKB-ARBA"/>
</dbReference>
<comment type="subcellular location">
    <subcellularLocation>
        <location evidence="2">Lysosome</location>
    </subcellularLocation>
</comment>
<proteinExistence type="inferred from homology"/>
<dbReference type="InterPro" id="IPR017850">
    <property type="entry name" value="Alkaline_phosphatase_core_sf"/>
</dbReference>
<keyword evidence="10" id="KW-0325">Glycoprotein</keyword>
<reference evidence="20 21" key="1">
    <citation type="submission" date="2024-03" db="EMBL/GenBank/DDBJ databases">
        <title>The genome assembly and annotation of the cricket Gryllus longicercus Weissman &amp; Gray.</title>
        <authorList>
            <person name="Szrajer S."/>
            <person name="Gray D."/>
            <person name="Ylla G."/>
        </authorList>
    </citation>
    <scope>NUCLEOTIDE SEQUENCE [LARGE SCALE GENOMIC DNA]</scope>
    <source>
        <strain evidence="20">DAG 2021-001</strain>
        <tissue evidence="20">Whole body minus gut</tissue>
    </source>
</reference>
<dbReference type="InterPro" id="IPR035874">
    <property type="entry name" value="IDS"/>
</dbReference>
<dbReference type="Pfam" id="PF00884">
    <property type="entry name" value="Sulfatase"/>
    <property type="match status" value="1"/>
</dbReference>
<evidence type="ECO:0000256" key="5">
    <source>
        <dbReference type="ARBA" id="ARBA00022729"/>
    </source>
</evidence>
<keyword evidence="5 18" id="KW-0732">Signal</keyword>
<evidence type="ECO:0000256" key="13">
    <source>
        <dbReference type="ARBA" id="ARBA00056350"/>
    </source>
</evidence>
<feature type="signal peptide" evidence="18">
    <location>
        <begin position="1"/>
        <end position="19"/>
    </location>
</feature>
<dbReference type="EMBL" id="JAZDUA010000177">
    <property type="protein sequence ID" value="KAK7865419.1"/>
    <property type="molecule type" value="Genomic_DNA"/>
</dbReference>
<evidence type="ECO:0000256" key="7">
    <source>
        <dbReference type="ARBA" id="ARBA00022837"/>
    </source>
</evidence>
<comment type="similarity">
    <text evidence="3">Belongs to the sulfatase family.</text>
</comment>
<keyword evidence="11" id="KW-0458">Lysosome</keyword>
<dbReference type="PANTHER" id="PTHR45953">
    <property type="entry name" value="IDURONATE 2-SULFATASE"/>
    <property type="match status" value="1"/>
</dbReference>
<keyword evidence="7" id="KW-0106">Calcium</keyword>
<dbReference type="EC" id="3.1.6.13" evidence="15"/>
<accession>A0AAN9VWF9</accession>
<dbReference type="Gene3D" id="3.40.720.10">
    <property type="entry name" value="Alkaline Phosphatase, subunit A"/>
    <property type="match status" value="1"/>
</dbReference>
<evidence type="ECO:0000256" key="6">
    <source>
        <dbReference type="ARBA" id="ARBA00022801"/>
    </source>
</evidence>
<keyword evidence="9" id="KW-1015">Disulfide bond</keyword>
<dbReference type="Proteomes" id="UP001378592">
    <property type="component" value="Unassembled WGS sequence"/>
</dbReference>
<evidence type="ECO:0000313" key="20">
    <source>
        <dbReference type="EMBL" id="KAK7865419.1"/>
    </source>
</evidence>
<evidence type="ECO:0000256" key="2">
    <source>
        <dbReference type="ARBA" id="ARBA00004371"/>
    </source>
</evidence>
<comment type="catalytic activity">
    <reaction evidence="12">
        <text>Hydrolysis of the 2-sulfate groups of the L-iduronate 2-sulfate units of dermatan sulfate, heparan sulfate and heparin.</text>
        <dbReference type="EC" id="3.1.6.13"/>
    </reaction>
</comment>
<evidence type="ECO:0000256" key="8">
    <source>
        <dbReference type="ARBA" id="ARBA00023145"/>
    </source>
</evidence>
<evidence type="ECO:0000256" key="15">
    <source>
        <dbReference type="ARBA" id="ARBA00066413"/>
    </source>
</evidence>
<evidence type="ECO:0000256" key="18">
    <source>
        <dbReference type="SAM" id="SignalP"/>
    </source>
</evidence>
<comment type="subunit">
    <text evidence="14">Monomer. The 58-kDa mature form is composed of two chains resulting from proteolitic processing, the 42-kDa chain and the 14-kDa chain that remain stably associated and form the 58-kDa intermediate form which is enzymatically active.</text>
</comment>
<evidence type="ECO:0000256" key="4">
    <source>
        <dbReference type="ARBA" id="ARBA00022723"/>
    </source>
</evidence>
<evidence type="ECO:0000256" key="16">
    <source>
        <dbReference type="ARBA" id="ARBA00068336"/>
    </source>
</evidence>
<gene>
    <name evidence="20" type="ORF">R5R35_012785</name>
</gene>
<dbReference type="PANTHER" id="PTHR45953:SF1">
    <property type="entry name" value="IDURONATE 2-SULFATASE"/>
    <property type="match status" value="1"/>
</dbReference>
<dbReference type="GO" id="GO:0004423">
    <property type="term" value="F:iduronate-2-sulfatase activity"/>
    <property type="evidence" value="ECO:0007669"/>
    <property type="project" value="UniProtKB-EC"/>
</dbReference>
<name>A0AAN9VWF9_9ORTH</name>
<dbReference type="AlphaFoldDB" id="A0AAN9VWF9"/>
<comment type="caution">
    <text evidence="20">The sequence shown here is derived from an EMBL/GenBank/DDBJ whole genome shotgun (WGS) entry which is preliminary data.</text>
</comment>
<dbReference type="SUPFAM" id="SSF53649">
    <property type="entry name" value="Alkaline phosphatase-like"/>
    <property type="match status" value="1"/>
</dbReference>
<feature type="chain" id="PRO_5043016804" description="Iduronate 2-sulfatase" evidence="18">
    <location>
        <begin position="20"/>
        <end position="541"/>
    </location>
</feature>
<dbReference type="InterPro" id="IPR000917">
    <property type="entry name" value="Sulfatase_N"/>
</dbReference>
<evidence type="ECO:0000313" key="21">
    <source>
        <dbReference type="Proteomes" id="UP001378592"/>
    </source>
</evidence>
<organism evidence="20 21">
    <name type="scientific">Gryllus longicercus</name>
    <dbReference type="NCBI Taxonomy" id="2509291"/>
    <lineage>
        <taxon>Eukaryota</taxon>
        <taxon>Metazoa</taxon>
        <taxon>Ecdysozoa</taxon>
        <taxon>Arthropoda</taxon>
        <taxon>Hexapoda</taxon>
        <taxon>Insecta</taxon>
        <taxon>Pterygota</taxon>
        <taxon>Neoptera</taxon>
        <taxon>Polyneoptera</taxon>
        <taxon>Orthoptera</taxon>
        <taxon>Ensifera</taxon>
        <taxon>Gryllidea</taxon>
        <taxon>Grylloidea</taxon>
        <taxon>Gryllidae</taxon>
        <taxon>Gryllinae</taxon>
        <taxon>Gryllus</taxon>
    </lineage>
</organism>
<keyword evidence="4" id="KW-0479">Metal-binding</keyword>
<dbReference type="CDD" id="cd16030">
    <property type="entry name" value="iduronate-2-sulfatase"/>
    <property type="match status" value="1"/>
</dbReference>
<sequence length="541" mass="62099">MKIGFFISILNVLVSQIASKRPQNVLFIVVDDLRPALGCYGEKSAHTPNIDALAEHSIVFRNAYAQQALCAPSRNSFLTSRRPDTLHLYDFNNYWRDFTGNFTTLPEYFKEHGYYTSSFGKVFHPGISSNWSDDQPYSWSAEPFHPPSQKYMNAAVCRGLDGKLHRNIVCPVEVEFQPGGTLPDVETLTAAVDFLHDVRNSSKNPFFLAVGFHKPHVPLKFPKQYINLHPLESVELPKARSYPSLLPTVAWNPWTDVRKREDVAALNVSFPFGPMPDSFARKIKQSYFAAVSYVDDLIGHLLNAVRENGYFDNTIIVLIGDHGWSMAEHGEWAKFSNFEIALRVPLLLYVPGQTDFKTSHLYKYTHVLTELVDIFPTLVELTNLSQSLPLCPENSKKIKLCTEGISLLPVIQNMQKKTNNATLNMDWKKAAFSQYPRPGIFPTMHPNSDKPHLRDIKVMGYSLRTWQYRYTEWVLFDNHNFIPRWANMIGAELYNHKLDPHENINMVNNKEMINIVQLLRAQLHAGWRYSLPKHLVKNIYN</sequence>
<protein>
    <recommendedName>
        <fullName evidence="16">Iduronate 2-sulfatase</fullName>
        <ecNumber evidence="15">3.1.6.13</ecNumber>
    </recommendedName>
    <alternativeName>
        <fullName evidence="17">Alpha-L-iduronate sulfate sulfatase</fullName>
    </alternativeName>
</protein>
<dbReference type="GO" id="GO:0043202">
    <property type="term" value="C:lysosomal lumen"/>
    <property type="evidence" value="ECO:0007669"/>
    <property type="project" value="UniProtKB-ARBA"/>
</dbReference>
<evidence type="ECO:0000259" key="19">
    <source>
        <dbReference type="Pfam" id="PF00884"/>
    </source>
</evidence>
<keyword evidence="21" id="KW-1185">Reference proteome</keyword>
<keyword evidence="8" id="KW-0865">Zymogen</keyword>
<dbReference type="FunFam" id="3.40.720.10:FF:000027">
    <property type="entry name" value="iduronate 2-sulfatase"/>
    <property type="match status" value="1"/>
</dbReference>
<evidence type="ECO:0000256" key="11">
    <source>
        <dbReference type="ARBA" id="ARBA00023228"/>
    </source>
</evidence>
<keyword evidence="6" id="KW-0378">Hydrolase</keyword>
<evidence type="ECO:0000256" key="10">
    <source>
        <dbReference type="ARBA" id="ARBA00023180"/>
    </source>
</evidence>
<evidence type="ECO:0000256" key="12">
    <source>
        <dbReference type="ARBA" id="ARBA00050460"/>
    </source>
</evidence>
<comment type="function">
    <text evidence="13">Lysosomal enzyme involved in the degradation pathway of dermatan sulfate and heparan sulfate.</text>
</comment>
<evidence type="ECO:0000256" key="1">
    <source>
        <dbReference type="ARBA" id="ARBA00001913"/>
    </source>
</evidence>
<evidence type="ECO:0000256" key="14">
    <source>
        <dbReference type="ARBA" id="ARBA00062513"/>
    </source>
</evidence>
<feature type="domain" description="Sulfatase N-terminal" evidence="19">
    <location>
        <begin position="23"/>
        <end position="383"/>
    </location>
</feature>
<evidence type="ECO:0000256" key="9">
    <source>
        <dbReference type="ARBA" id="ARBA00023157"/>
    </source>
</evidence>
<evidence type="ECO:0000256" key="17">
    <source>
        <dbReference type="ARBA" id="ARBA00081076"/>
    </source>
</evidence>